<accession>A0ACC2ME38</accession>
<keyword evidence="2" id="KW-1185">Reference proteome</keyword>
<dbReference type="Proteomes" id="UP001234297">
    <property type="component" value="Chromosome 2"/>
</dbReference>
<protein>
    <submittedName>
        <fullName evidence="1">Uncharacterized protein</fullName>
    </submittedName>
</protein>
<evidence type="ECO:0000313" key="2">
    <source>
        <dbReference type="Proteomes" id="UP001234297"/>
    </source>
</evidence>
<organism evidence="1 2">
    <name type="scientific">Persea americana</name>
    <name type="common">Avocado</name>
    <dbReference type="NCBI Taxonomy" id="3435"/>
    <lineage>
        <taxon>Eukaryota</taxon>
        <taxon>Viridiplantae</taxon>
        <taxon>Streptophyta</taxon>
        <taxon>Embryophyta</taxon>
        <taxon>Tracheophyta</taxon>
        <taxon>Spermatophyta</taxon>
        <taxon>Magnoliopsida</taxon>
        <taxon>Magnoliidae</taxon>
        <taxon>Laurales</taxon>
        <taxon>Lauraceae</taxon>
        <taxon>Persea</taxon>
    </lineage>
</organism>
<comment type="caution">
    <text evidence="1">The sequence shown here is derived from an EMBL/GenBank/DDBJ whole genome shotgun (WGS) entry which is preliminary data.</text>
</comment>
<evidence type="ECO:0000313" key="1">
    <source>
        <dbReference type="EMBL" id="KAJ8643656.1"/>
    </source>
</evidence>
<sequence>MRKLELVSVAMFVWLLQFATFNKVEGGDQAKPGCNDTCGNVTIKYPFGIGKNCSLRESFEVNCTNGVPTLANSNCSMAFSISEINFPNQVVLESDKIMAVHCADGCSSTSLRNVSFEFATPFVVSAVGNRFRAMGRRTEAYIADTDDGFMSLCSTQWMISSGTKKCGGLGQCQIAVPGGMSGYKYNVTDLFDCKNHKCSSTCSFAVLVKEDFKFNTPKKQEVNTADRYPLVVEWEIPGSSCGSNGTSSICGENASCNYTETKNESCNYTETNSGIGFHCYCKTDCEGNPYLNGTGGCQARDTGKWEKLLSIAAGVLSTVVGASLYSYGSWSKMKAIAKLTFKLLQDLHNTGDVSFPDTPVFPDTYSDVGDPSSFHFNEHDLKNAIKLYQKGQRIAIWASRRRVATANLPGHGVVEIRKYTVQERSHLPLFVKGVRTLSRTLTHANVATLLGISTRECSLIYKHFSDRTLHDSLHSSPSDRPTWEERLKIAAGTARGLAFTHSKGLYHGNVKSSNILIDEECNCKLVEFGVARVWRKNTLLKSSRGYVDQEYMNLGTNQLIASMDVYSFGVVLVELITGQDPSSKAFNGRGRRTLAMVFISAVDEGRLEEVVNHSIWAEERKEELLGVAELAKECLRQGRKERPKMQTVLNSLLNWAPKGPRPRGGRPTNATGSQPGEARNSDLQGQTEIALASAPIGFGRRSECHRDFA</sequence>
<dbReference type="EMBL" id="CM056810">
    <property type="protein sequence ID" value="KAJ8643656.1"/>
    <property type="molecule type" value="Genomic_DNA"/>
</dbReference>
<name>A0ACC2ME38_PERAE</name>
<reference evidence="1 2" key="1">
    <citation type="journal article" date="2022" name="Hortic Res">
        <title>A haplotype resolved chromosomal level avocado genome allows analysis of novel avocado genes.</title>
        <authorList>
            <person name="Nath O."/>
            <person name="Fletcher S.J."/>
            <person name="Hayward A."/>
            <person name="Shaw L.M."/>
            <person name="Masouleh A.K."/>
            <person name="Furtado A."/>
            <person name="Henry R.J."/>
            <person name="Mitter N."/>
        </authorList>
    </citation>
    <scope>NUCLEOTIDE SEQUENCE [LARGE SCALE GENOMIC DNA]</scope>
    <source>
        <strain evidence="2">cv. Hass</strain>
    </source>
</reference>
<proteinExistence type="predicted"/>
<gene>
    <name evidence="1" type="ORF">MRB53_005404</name>
</gene>